<accession>A0A9W6XN34</accession>
<protein>
    <submittedName>
        <fullName evidence="2">Unnamed protein product</fullName>
    </submittedName>
</protein>
<evidence type="ECO:0000256" key="1">
    <source>
        <dbReference type="SAM" id="MobiDB-lite"/>
    </source>
</evidence>
<evidence type="ECO:0000313" key="2">
    <source>
        <dbReference type="EMBL" id="GMF41888.1"/>
    </source>
</evidence>
<feature type="region of interest" description="Disordered" evidence="1">
    <location>
        <begin position="223"/>
        <end position="243"/>
    </location>
</feature>
<dbReference type="Proteomes" id="UP001165121">
    <property type="component" value="Unassembled WGS sequence"/>
</dbReference>
<feature type="region of interest" description="Disordered" evidence="1">
    <location>
        <begin position="102"/>
        <end position="134"/>
    </location>
</feature>
<name>A0A9W6XN34_9STRA</name>
<dbReference type="AlphaFoldDB" id="A0A9W6XN34"/>
<feature type="compositionally biased region" description="Polar residues" evidence="1">
    <location>
        <begin position="115"/>
        <end position="126"/>
    </location>
</feature>
<keyword evidence="3" id="KW-1185">Reference proteome</keyword>
<dbReference type="EMBL" id="BSXT01001386">
    <property type="protein sequence ID" value="GMF41888.1"/>
    <property type="molecule type" value="Genomic_DNA"/>
</dbReference>
<organism evidence="2 3">
    <name type="scientific">Phytophthora fragariaefolia</name>
    <dbReference type="NCBI Taxonomy" id="1490495"/>
    <lineage>
        <taxon>Eukaryota</taxon>
        <taxon>Sar</taxon>
        <taxon>Stramenopiles</taxon>
        <taxon>Oomycota</taxon>
        <taxon>Peronosporomycetes</taxon>
        <taxon>Peronosporales</taxon>
        <taxon>Peronosporaceae</taxon>
        <taxon>Phytophthora</taxon>
    </lineage>
</organism>
<reference evidence="2" key="1">
    <citation type="submission" date="2023-04" db="EMBL/GenBank/DDBJ databases">
        <title>Phytophthora fragariaefolia NBRC 109709.</title>
        <authorList>
            <person name="Ichikawa N."/>
            <person name="Sato H."/>
            <person name="Tonouchi N."/>
        </authorList>
    </citation>
    <scope>NUCLEOTIDE SEQUENCE</scope>
    <source>
        <strain evidence="2">NBRC 109709</strain>
    </source>
</reference>
<gene>
    <name evidence="2" type="ORF">Pfra01_001345100</name>
</gene>
<evidence type="ECO:0000313" key="3">
    <source>
        <dbReference type="Proteomes" id="UP001165121"/>
    </source>
</evidence>
<comment type="caution">
    <text evidence="2">The sequence shown here is derived from an EMBL/GenBank/DDBJ whole genome shotgun (WGS) entry which is preliminary data.</text>
</comment>
<proteinExistence type="predicted"/>
<sequence length="243" mass="24915">MARGKSPLACAQARALRALSADAPPPAASPETSFSVMTQASDAHETGGGPSSVAGTTEASVPALHPLHPLVVLVVVCQSRSSASDGAVLGLTLGAASRSAADAPEAAPGVRPADSQPQGSVSSSGTPDDGTCAAVDAPEASFAVLGSPRVSSVRWEDIEDIVTAGTNRTVQQVQGSSQSYFLALARLVVALNHRPPLRTNYEVDRRLEAAKSLLDMVDALAPVSRSPDPWEDDISELRDDVAS</sequence>